<dbReference type="CDD" id="cd08493">
    <property type="entry name" value="PBP2_DppA_like"/>
    <property type="match status" value="1"/>
</dbReference>
<dbReference type="GO" id="GO:1904680">
    <property type="term" value="F:peptide transmembrane transporter activity"/>
    <property type="evidence" value="ECO:0007669"/>
    <property type="project" value="TreeGrafter"/>
</dbReference>
<dbReference type="Pfam" id="PF00496">
    <property type="entry name" value="SBP_bac_5"/>
    <property type="match status" value="1"/>
</dbReference>
<keyword evidence="6" id="KW-1185">Reference proteome</keyword>
<dbReference type="EMBL" id="FOHV01000009">
    <property type="protein sequence ID" value="SET13400.1"/>
    <property type="molecule type" value="Genomic_DNA"/>
</dbReference>
<protein>
    <submittedName>
        <fullName evidence="5">Dipeptide transport system substrate-binding protein</fullName>
    </submittedName>
</protein>
<accession>A0A1I0C286</accession>
<dbReference type="Gene3D" id="3.40.190.10">
    <property type="entry name" value="Periplasmic binding protein-like II"/>
    <property type="match status" value="1"/>
</dbReference>
<evidence type="ECO:0000313" key="5">
    <source>
        <dbReference type="EMBL" id="SET13400.1"/>
    </source>
</evidence>
<reference evidence="6" key="1">
    <citation type="submission" date="2016-10" db="EMBL/GenBank/DDBJ databases">
        <authorList>
            <person name="Varghese N."/>
            <person name="Submissions S."/>
        </authorList>
    </citation>
    <scope>NUCLEOTIDE SEQUENCE [LARGE SCALE GENOMIC DNA]</scope>
    <source>
        <strain evidence="6">DSM 18579</strain>
    </source>
</reference>
<dbReference type="Proteomes" id="UP000242642">
    <property type="component" value="Unassembled WGS sequence"/>
</dbReference>
<comment type="similarity">
    <text evidence="1">Belongs to the bacterial solute-binding protein 5 family.</text>
</comment>
<evidence type="ECO:0000256" key="1">
    <source>
        <dbReference type="ARBA" id="ARBA00005695"/>
    </source>
</evidence>
<sequence length="528" mass="58478">MKKNLIASLILTLSPIVAYSDNLIVCTEASPDGFDVVQYNSQVTTNASADVIFDSLVRYDESKKAVVPSLAESWNVSEDGLTYTFNLRTDVSFHTTDYFTPTRKLTSDDVIFSFKRMIDETHPWHKVVGPNGFPHAQSFGLAKLIKSIESTSPNQVILTLNNPDATFLPLLTMGFASIYSQEYAEKLAAENREADLNRQPIGTGPFILKRYTKDANIRYVSHDNYFAGEPKIKQLTYAITPDAAVRAQKLKANECQVALSPKPSDVIEAQNNNSLQVSTVPAFMTAFVALNTQKPPFDNSKVRQAVNYAFDKATYLNAVFEGTAIEANTPYPPNTWSFNQSITPYSKNNERAKALLAEAGLPDGFKTTIWVRPTGSQLNPNPKLGAELLQADLNSIGIEADIQVIEWGELIQSAKKGEHEILFMGWSGDNGDPDNFLTPQFSCDSVTSGINFARFCDEKLDSLIREGKQNSDIAKRTELYLEAQKIIHEQALWIPLAHPTAATLLSNSVKGYQTSPFGRQSFSQVTIE</sequence>
<dbReference type="InterPro" id="IPR030678">
    <property type="entry name" value="Peptide/Ni-bd"/>
</dbReference>
<name>A0A1I0C286_9GAMM</name>
<feature type="chain" id="PRO_5017341434" evidence="3">
    <location>
        <begin position="21"/>
        <end position="528"/>
    </location>
</feature>
<dbReference type="InterPro" id="IPR039424">
    <property type="entry name" value="SBP_5"/>
</dbReference>
<dbReference type="AlphaFoldDB" id="A0A1I0C286"/>
<organism evidence="5 6">
    <name type="scientific">Thorsellia anophelis DSM 18579</name>
    <dbReference type="NCBI Taxonomy" id="1123402"/>
    <lineage>
        <taxon>Bacteria</taxon>
        <taxon>Pseudomonadati</taxon>
        <taxon>Pseudomonadota</taxon>
        <taxon>Gammaproteobacteria</taxon>
        <taxon>Enterobacterales</taxon>
        <taxon>Thorselliaceae</taxon>
        <taxon>Thorsellia</taxon>
    </lineage>
</organism>
<proteinExistence type="inferred from homology"/>
<feature type="signal peptide" evidence="3">
    <location>
        <begin position="1"/>
        <end position="20"/>
    </location>
</feature>
<dbReference type="RefSeq" id="WP_093319162.1">
    <property type="nucleotide sequence ID" value="NZ_FOHV01000009.1"/>
</dbReference>
<evidence type="ECO:0000313" key="6">
    <source>
        <dbReference type="Proteomes" id="UP000242642"/>
    </source>
</evidence>
<evidence type="ECO:0000256" key="3">
    <source>
        <dbReference type="SAM" id="SignalP"/>
    </source>
</evidence>
<evidence type="ECO:0000259" key="4">
    <source>
        <dbReference type="Pfam" id="PF00496"/>
    </source>
</evidence>
<dbReference type="GO" id="GO:0043190">
    <property type="term" value="C:ATP-binding cassette (ABC) transporter complex"/>
    <property type="evidence" value="ECO:0007669"/>
    <property type="project" value="InterPro"/>
</dbReference>
<dbReference type="STRING" id="1123402.SAMN02583745_01465"/>
<dbReference type="Gene3D" id="3.10.105.10">
    <property type="entry name" value="Dipeptide-binding Protein, Domain 3"/>
    <property type="match status" value="1"/>
</dbReference>
<dbReference type="PANTHER" id="PTHR30290">
    <property type="entry name" value="PERIPLASMIC BINDING COMPONENT OF ABC TRANSPORTER"/>
    <property type="match status" value="1"/>
</dbReference>
<dbReference type="InterPro" id="IPR000914">
    <property type="entry name" value="SBP_5_dom"/>
</dbReference>
<keyword evidence="2 3" id="KW-0732">Signal</keyword>
<gene>
    <name evidence="5" type="ORF">SAMN02583745_01465</name>
</gene>
<dbReference type="Gene3D" id="3.90.76.10">
    <property type="entry name" value="Dipeptide-binding Protein, Domain 1"/>
    <property type="match status" value="1"/>
</dbReference>
<feature type="domain" description="Solute-binding protein family 5" evidence="4">
    <location>
        <begin position="66"/>
        <end position="445"/>
    </location>
</feature>
<dbReference type="PIRSF" id="PIRSF002741">
    <property type="entry name" value="MppA"/>
    <property type="match status" value="1"/>
</dbReference>
<dbReference type="OrthoDB" id="9801912at2"/>
<dbReference type="GO" id="GO:0042938">
    <property type="term" value="P:dipeptide transport"/>
    <property type="evidence" value="ECO:0007669"/>
    <property type="project" value="TreeGrafter"/>
</dbReference>
<dbReference type="SUPFAM" id="SSF53850">
    <property type="entry name" value="Periplasmic binding protein-like II"/>
    <property type="match status" value="1"/>
</dbReference>
<dbReference type="PANTHER" id="PTHR30290:SF38">
    <property type="entry name" value="D,D-DIPEPTIDE-BINDING PERIPLASMIC PROTEIN DDPA-RELATED"/>
    <property type="match status" value="1"/>
</dbReference>
<dbReference type="GO" id="GO:0030288">
    <property type="term" value="C:outer membrane-bounded periplasmic space"/>
    <property type="evidence" value="ECO:0007669"/>
    <property type="project" value="TreeGrafter"/>
</dbReference>
<evidence type="ECO:0000256" key="2">
    <source>
        <dbReference type="ARBA" id="ARBA00022729"/>
    </source>
</evidence>